<feature type="region of interest" description="Disordered" evidence="1">
    <location>
        <begin position="1"/>
        <end position="33"/>
    </location>
</feature>
<evidence type="ECO:0000256" key="1">
    <source>
        <dbReference type="SAM" id="MobiDB-lite"/>
    </source>
</evidence>
<proteinExistence type="predicted"/>
<protein>
    <submittedName>
        <fullName evidence="2">Uncharacterized protein</fullName>
    </submittedName>
</protein>
<reference evidence="2" key="1">
    <citation type="journal article" date="2005" name="BMC Biol.">
        <title>The sequence of rice chromosomes 11 and 12, rich in disease resistance genes and recent gene duplications.</title>
        <authorList>
            <consortium name="The rice chromosomes 11 and 12 sequencing consortia"/>
        </authorList>
    </citation>
    <scope>NUCLEOTIDE SEQUENCE [LARGE SCALE GENOMIC DNA]</scope>
</reference>
<feature type="region of interest" description="Disordered" evidence="1">
    <location>
        <begin position="58"/>
        <end position="109"/>
    </location>
</feature>
<organism evidence="2">
    <name type="scientific">Oryza sativa subsp. japonica</name>
    <name type="common">Rice</name>
    <dbReference type="NCBI Taxonomy" id="39947"/>
    <lineage>
        <taxon>Eukaryota</taxon>
        <taxon>Viridiplantae</taxon>
        <taxon>Streptophyta</taxon>
        <taxon>Embryophyta</taxon>
        <taxon>Tracheophyta</taxon>
        <taxon>Spermatophyta</taxon>
        <taxon>Magnoliopsida</taxon>
        <taxon>Liliopsida</taxon>
        <taxon>Poales</taxon>
        <taxon>Poaceae</taxon>
        <taxon>BOP clade</taxon>
        <taxon>Oryzoideae</taxon>
        <taxon>Oryzeae</taxon>
        <taxon>Oryzinae</taxon>
        <taxon>Oryza</taxon>
        <taxon>Oryza sativa</taxon>
    </lineage>
</organism>
<dbReference type="AlphaFoldDB" id="Q2QQ19"/>
<accession>Q2QQ19</accession>
<sequence>MAEGGGNGGTSPERGQKRALAAELDGGEVDEVDLGRANPMAAVARKCKNIPIPRERNVGTHNAVRTAERGPTAGPFLWHGRERGTAVWSDGVGGRHRHGPTPQKRGNAVASRIVRYQVTNAIPRVGSAASI</sequence>
<reference evidence="2" key="2">
    <citation type="submission" date="2005-04" db="EMBL/GenBank/DDBJ databases">
        <authorList>
            <person name="Buell C.R."/>
            <person name="Wing R.A."/>
            <person name="McCombie W.A."/>
            <person name="Ouyang S."/>
        </authorList>
    </citation>
    <scope>NUCLEOTIDE SEQUENCE</scope>
</reference>
<name>Q2QQ19_ORYSJ</name>
<dbReference type="EMBL" id="DP000011">
    <property type="protein sequence ID" value="ABA99031.1"/>
    <property type="molecule type" value="Genomic_DNA"/>
</dbReference>
<gene>
    <name evidence="2" type="ordered locus">LOC_Os12g32530</name>
</gene>
<reference evidence="2" key="3">
    <citation type="submission" date="2006-01" db="EMBL/GenBank/DDBJ databases">
        <authorList>
            <person name="Buell R."/>
        </authorList>
    </citation>
    <scope>NUCLEOTIDE SEQUENCE</scope>
</reference>
<evidence type="ECO:0000313" key="2">
    <source>
        <dbReference type="EMBL" id="ABA99031.1"/>
    </source>
</evidence>